<keyword evidence="5" id="KW-0479">Metal-binding</keyword>
<dbReference type="InterPro" id="IPR024185">
    <property type="entry name" value="FTHF_cligase-like_sf"/>
</dbReference>
<dbReference type="SUPFAM" id="SSF100950">
    <property type="entry name" value="NagB/RpiA/CoA transferase-like"/>
    <property type="match status" value="1"/>
</dbReference>
<dbReference type="OrthoDB" id="9801938at2"/>
<evidence type="ECO:0000256" key="4">
    <source>
        <dbReference type="PIRSR" id="PIRSR006806-1"/>
    </source>
</evidence>
<name>A0A2U1K7S8_9BACI</name>
<dbReference type="Proteomes" id="UP000245998">
    <property type="component" value="Unassembled WGS sequence"/>
</dbReference>
<dbReference type="EMBL" id="QCZG01000001">
    <property type="protein sequence ID" value="PWA13325.1"/>
    <property type="molecule type" value="Genomic_DNA"/>
</dbReference>
<feature type="binding site" evidence="4">
    <location>
        <begin position="3"/>
        <end position="7"/>
    </location>
    <ligand>
        <name>ATP</name>
        <dbReference type="ChEBI" id="CHEBI:30616"/>
    </ligand>
</feature>
<keyword evidence="3 4" id="KW-0067">ATP-binding</keyword>
<keyword evidence="6" id="KW-0436">Ligase</keyword>
<evidence type="ECO:0000313" key="6">
    <source>
        <dbReference type="EMBL" id="PWA13325.1"/>
    </source>
</evidence>
<dbReference type="Gene3D" id="3.40.50.10420">
    <property type="entry name" value="NagB/RpiA/CoA transferase-like"/>
    <property type="match status" value="1"/>
</dbReference>
<keyword evidence="2 4" id="KW-0547">Nucleotide-binding</keyword>
<dbReference type="EC" id="6.3.3.2" evidence="5"/>
<evidence type="ECO:0000313" key="7">
    <source>
        <dbReference type="Proteomes" id="UP000245998"/>
    </source>
</evidence>
<accession>A0A2U1K7S8</accession>
<dbReference type="InterPro" id="IPR002698">
    <property type="entry name" value="FTHF_cligase"/>
</dbReference>
<proteinExistence type="inferred from homology"/>
<comment type="catalytic activity">
    <reaction evidence="5">
        <text>(6S)-5-formyl-5,6,7,8-tetrahydrofolate + ATP = (6R)-5,10-methenyltetrahydrofolate + ADP + phosphate</text>
        <dbReference type="Rhea" id="RHEA:10488"/>
        <dbReference type="ChEBI" id="CHEBI:30616"/>
        <dbReference type="ChEBI" id="CHEBI:43474"/>
        <dbReference type="ChEBI" id="CHEBI:57455"/>
        <dbReference type="ChEBI" id="CHEBI:57457"/>
        <dbReference type="ChEBI" id="CHEBI:456216"/>
        <dbReference type="EC" id="6.3.3.2"/>
    </reaction>
</comment>
<dbReference type="PIRSF" id="PIRSF006806">
    <property type="entry name" value="FTHF_cligase"/>
    <property type="match status" value="1"/>
</dbReference>
<dbReference type="RefSeq" id="WP_116552830.1">
    <property type="nucleotide sequence ID" value="NZ_QCZG01000001.1"/>
</dbReference>
<evidence type="ECO:0000256" key="1">
    <source>
        <dbReference type="ARBA" id="ARBA00010638"/>
    </source>
</evidence>
<dbReference type="GO" id="GO:0035999">
    <property type="term" value="P:tetrahydrofolate interconversion"/>
    <property type="evidence" value="ECO:0007669"/>
    <property type="project" value="TreeGrafter"/>
</dbReference>
<dbReference type="InterPro" id="IPR037171">
    <property type="entry name" value="NagB/RpiA_transferase-like"/>
</dbReference>
<dbReference type="GO" id="GO:0046872">
    <property type="term" value="F:metal ion binding"/>
    <property type="evidence" value="ECO:0007669"/>
    <property type="project" value="UniProtKB-KW"/>
</dbReference>
<gene>
    <name evidence="6" type="ORF">DCC39_00045</name>
</gene>
<dbReference type="NCBIfam" id="TIGR02727">
    <property type="entry name" value="MTHFS_bact"/>
    <property type="match status" value="1"/>
</dbReference>
<comment type="caution">
    <text evidence="6">The sequence shown here is derived from an EMBL/GenBank/DDBJ whole genome shotgun (WGS) entry which is preliminary data.</text>
</comment>
<protein>
    <recommendedName>
        <fullName evidence="5">5-formyltetrahydrofolate cyclo-ligase</fullName>
        <ecNumber evidence="5">6.3.3.2</ecNumber>
    </recommendedName>
</protein>
<dbReference type="PANTHER" id="PTHR23407">
    <property type="entry name" value="ATPASE INHIBITOR/5-FORMYLTETRAHYDROFOLATE CYCLO-LIGASE"/>
    <property type="match status" value="1"/>
</dbReference>
<comment type="similarity">
    <text evidence="1 5">Belongs to the 5-formyltetrahydrofolate cyclo-ligase family.</text>
</comment>
<evidence type="ECO:0000256" key="3">
    <source>
        <dbReference type="ARBA" id="ARBA00022840"/>
    </source>
</evidence>
<dbReference type="GO" id="GO:0009396">
    <property type="term" value="P:folic acid-containing compound biosynthetic process"/>
    <property type="evidence" value="ECO:0007669"/>
    <property type="project" value="TreeGrafter"/>
</dbReference>
<dbReference type="Pfam" id="PF01812">
    <property type="entry name" value="5-FTHF_cyc-lig"/>
    <property type="match status" value="1"/>
</dbReference>
<dbReference type="AlphaFoldDB" id="A0A2U1K7S8"/>
<evidence type="ECO:0000256" key="5">
    <source>
        <dbReference type="RuleBase" id="RU361279"/>
    </source>
</evidence>
<dbReference type="GO" id="GO:0005524">
    <property type="term" value="F:ATP binding"/>
    <property type="evidence" value="ECO:0007669"/>
    <property type="project" value="UniProtKB-KW"/>
</dbReference>
<dbReference type="GO" id="GO:0030272">
    <property type="term" value="F:5-formyltetrahydrofolate cyclo-ligase activity"/>
    <property type="evidence" value="ECO:0007669"/>
    <property type="project" value="UniProtKB-EC"/>
</dbReference>
<dbReference type="PANTHER" id="PTHR23407:SF1">
    <property type="entry name" value="5-FORMYLTETRAHYDROFOLATE CYCLO-LIGASE"/>
    <property type="match status" value="1"/>
</dbReference>
<feature type="binding site" evidence="4">
    <location>
        <position position="49"/>
    </location>
    <ligand>
        <name>substrate</name>
    </ligand>
</feature>
<keyword evidence="5" id="KW-0460">Magnesium</keyword>
<evidence type="ECO:0000256" key="2">
    <source>
        <dbReference type="ARBA" id="ARBA00022741"/>
    </source>
</evidence>
<feature type="binding site" evidence="4">
    <location>
        <position position="54"/>
    </location>
    <ligand>
        <name>substrate</name>
    </ligand>
</feature>
<comment type="cofactor">
    <cofactor evidence="5">
        <name>Mg(2+)</name>
        <dbReference type="ChEBI" id="CHEBI:18420"/>
    </cofactor>
</comment>
<reference evidence="6 7" key="1">
    <citation type="submission" date="2018-04" db="EMBL/GenBank/DDBJ databases">
        <title>Camelliibacillus theae gen. nov., sp. nov., isolated from Pu'er tea.</title>
        <authorList>
            <person name="Niu L."/>
        </authorList>
    </citation>
    <scope>NUCLEOTIDE SEQUENCE [LARGE SCALE GENOMIC DNA]</scope>
    <source>
        <strain evidence="6 7">T8</strain>
    </source>
</reference>
<keyword evidence="7" id="KW-1185">Reference proteome</keyword>
<organism evidence="6 7">
    <name type="scientific">Pueribacillus theae</name>
    <dbReference type="NCBI Taxonomy" id="2171751"/>
    <lineage>
        <taxon>Bacteria</taxon>
        <taxon>Bacillati</taxon>
        <taxon>Bacillota</taxon>
        <taxon>Bacilli</taxon>
        <taxon>Bacillales</taxon>
        <taxon>Bacillaceae</taxon>
        <taxon>Pueribacillus</taxon>
    </lineage>
</organism>
<sequence length="188" mass="21947">MTKQEWRTFMKKKLAHMPSDTFGNLCKKIQDRLFQDCLWHEANTIGLTVSVNREIDTKKIIEEAWKLGKQTAVPKCSPDSFEMEFYLFDSFSQIERGFCNLEEPVVEKTRAIAEKDLDLLIVPGLAFDKNGYRIGYGGGFFDRYLQKYPNETISLSFECQLIPHVPRDRYDKPVNQLITEKACYKTRL</sequence>